<dbReference type="PRINTS" id="PR00038">
    <property type="entry name" value="HTHLUXR"/>
</dbReference>
<dbReference type="GO" id="GO:0006355">
    <property type="term" value="P:regulation of DNA-templated transcription"/>
    <property type="evidence" value="ECO:0007669"/>
    <property type="project" value="InterPro"/>
</dbReference>
<dbReference type="PANTHER" id="PTHR43214:SF24">
    <property type="entry name" value="TRANSCRIPTIONAL REGULATORY PROTEIN NARL-RELATED"/>
    <property type="match status" value="1"/>
</dbReference>
<dbReference type="PROSITE" id="PS50110">
    <property type="entry name" value="RESPONSE_REGULATORY"/>
    <property type="match status" value="1"/>
</dbReference>
<dbReference type="EMBL" id="BMHI01000002">
    <property type="protein sequence ID" value="GGB25242.1"/>
    <property type="molecule type" value="Genomic_DNA"/>
</dbReference>
<evidence type="ECO:0000256" key="4">
    <source>
        <dbReference type="ARBA" id="ARBA00023163"/>
    </source>
</evidence>
<sequence>MTDTGPISVLIVDDHPMFREGLRFVLSAAGDIEVVGEAASGQEAVDLALELQPDVVIMDLAMPGMLGIEATRAIVTASPHIGVLALTMFDDDTSVFGAMRAGARGYLLKGADHAVISQAIRSVARGEVIVGSTVAAHIQQLLASPAAPAAFPGMTAREQEVLELIARGRDNARIARALGISGKTVRNHVSNVFTKLQVADRAAAIVRAREAGIGVPGGREHPTA</sequence>
<dbReference type="Pfam" id="PF00072">
    <property type="entry name" value="Response_reg"/>
    <property type="match status" value="1"/>
</dbReference>
<feature type="domain" description="Response regulatory" evidence="7">
    <location>
        <begin position="8"/>
        <end position="124"/>
    </location>
</feature>
<comment type="caution">
    <text evidence="8">The sequence shown here is derived from an EMBL/GenBank/DDBJ whole genome shotgun (WGS) entry which is preliminary data.</text>
</comment>
<evidence type="ECO:0000259" key="7">
    <source>
        <dbReference type="PROSITE" id="PS50110"/>
    </source>
</evidence>
<keyword evidence="2" id="KW-0805">Transcription regulation</keyword>
<feature type="modified residue" description="4-aspartylphosphate" evidence="5">
    <location>
        <position position="59"/>
    </location>
</feature>
<reference evidence="8" key="2">
    <citation type="submission" date="2020-09" db="EMBL/GenBank/DDBJ databases">
        <authorList>
            <person name="Sun Q."/>
            <person name="Zhou Y."/>
        </authorList>
    </citation>
    <scope>NUCLEOTIDE SEQUENCE</scope>
    <source>
        <strain evidence="8">CGMCC 1.15085</strain>
    </source>
</reference>
<proteinExistence type="predicted"/>
<gene>
    <name evidence="8" type="ORF">GCM10011492_14100</name>
</gene>
<evidence type="ECO:0000259" key="6">
    <source>
        <dbReference type="PROSITE" id="PS50043"/>
    </source>
</evidence>
<keyword evidence="1 5" id="KW-0597">Phosphoprotein</keyword>
<dbReference type="GO" id="GO:0000160">
    <property type="term" value="P:phosphorelay signal transduction system"/>
    <property type="evidence" value="ECO:0007669"/>
    <property type="project" value="InterPro"/>
</dbReference>
<keyword evidence="4" id="KW-0804">Transcription</keyword>
<protein>
    <submittedName>
        <fullName evidence="8">DNA-binding response regulator</fullName>
    </submittedName>
</protein>
<dbReference type="SUPFAM" id="SSF52172">
    <property type="entry name" value="CheY-like"/>
    <property type="match status" value="1"/>
</dbReference>
<keyword evidence="9" id="KW-1185">Reference proteome</keyword>
<dbReference type="SMART" id="SM00448">
    <property type="entry name" value="REC"/>
    <property type="match status" value="1"/>
</dbReference>
<dbReference type="Gene3D" id="3.40.50.2300">
    <property type="match status" value="1"/>
</dbReference>
<feature type="domain" description="HTH luxR-type" evidence="6">
    <location>
        <begin position="147"/>
        <end position="212"/>
    </location>
</feature>
<dbReference type="InterPro" id="IPR000792">
    <property type="entry name" value="Tscrpt_reg_LuxR_C"/>
</dbReference>
<dbReference type="Proteomes" id="UP000636793">
    <property type="component" value="Unassembled WGS sequence"/>
</dbReference>
<name>A0A916WSF0_9MICO</name>
<evidence type="ECO:0000313" key="8">
    <source>
        <dbReference type="EMBL" id="GGB25242.1"/>
    </source>
</evidence>
<keyword evidence="3 8" id="KW-0238">DNA-binding</keyword>
<evidence type="ECO:0000256" key="5">
    <source>
        <dbReference type="PROSITE-ProRule" id="PRU00169"/>
    </source>
</evidence>
<dbReference type="AlphaFoldDB" id="A0A916WSF0"/>
<dbReference type="PROSITE" id="PS00622">
    <property type="entry name" value="HTH_LUXR_1"/>
    <property type="match status" value="1"/>
</dbReference>
<dbReference type="PANTHER" id="PTHR43214">
    <property type="entry name" value="TWO-COMPONENT RESPONSE REGULATOR"/>
    <property type="match status" value="1"/>
</dbReference>
<dbReference type="SMART" id="SM00421">
    <property type="entry name" value="HTH_LUXR"/>
    <property type="match status" value="1"/>
</dbReference>
<dbReference type="GO" id="GO:0003677">
    <property type="term" value="F:DNA binding"/>
    <property type="evidence" value="ECO:0007669"/>
    <property type="project" value="UniProtKB-KW"/>
</dbReference>
<organism evidence="8 9">
    <name type="scientific">Flexivirga endophytica</name>
    <dbReference type="NCBI Taxonomy" id="1849103"/>
    <lineage>
        <taxon>Bacteria</taxon>
        <taxon>Bacillati</taxon>
        <taxon>Actinomycetota</taxon>
        <taxon>Actinomycetes</taxon>
        <taxon>Micrococcales</taxon>
        <taxon>Dermacoccaceae</taxon>
        <taxon>Flexivirga</taxon>
    </lineage>
</organism>
<dbReference type="PROSITE" id="PS50043">
    <property type="entry name" value="HTH_LUXR_2"/>
    <property type="match status" value="1"/>
</dbReference>
<dbReference type="InterPro" id="IPR016032">
    <property type="entry name" value="Sig_transdc_resp-reg_C-effctor"/>
</dbReference>
<reference evidence="8" key="1">
    <citation type="journal article" date="2014" name="Int. J. Syst. Evol. Microbiol.">
        <title>Complete genome sequence of Corynebacterium casei LMG S-19264T (=DSM 44701T), isolated from a smear-ripened cheese.</title>
        <authorList>
            <consortium name="US DOE Joint Genome Institute (JGI-PGF)"/>
            <person name="Walter F."/>
            <person name="Albersmeier A."/>
            <person name="Kalinowski J."/>
            <person name="Ruckert C."/>
        </authorList>
    </citation>
    <scope>NUCLEOTIDE SEQUENCE</scope>
    <source>
        <strain evidence="8">CGMCC 1.15085</strain>
    </source>
</reference>
<dbReference type="SUPFAM" id="SSF46894">
    <property type="entry name" value="C-terminal effector domain of the bipartite response regulators"/>
    <property type="match status" value="1"/>
</dbReference>
<dbReference type="InterPro" id="IPR039420">
    <property type="entry name" value="WalR-like"/>
</dbReference>
<dbReference type="CDD" id="cd17535">
    <property type="entry name" value="REC_NarL-like"/>
    <property type="match status" value="1"/>
</dbReference>
<evidence type="ECO:0000256" key="2">
    <source>
        <dbReference type="ARBA" id="ARBA00023015"/>
    </source>
</evidence>
<dbReference type="RefSeq" id="WP_229749538.1">
    <property type="nucleotide sequence ID" value="NZ_BMHI01000002.1"/>
</dbReference>
<dbReference type="InterPro" id="IPR001789">
    <property type="entry name" value="Sig_transdc_resp-reg_receiver"/>
</dbReference>
<dbReference type="CDD" id="cd06170">
    <property type="entry name" value="LuxR_C_like"/>
    <property type="match status" value="1"/>
</dbReference>
<evidence type="ECO:0000256" key="3">
    <source>
        <dbReference type="ARBA" id="ARBA00023125"/>
    </source>
</evidence>
<dbReference type="InterPro" id="IPR058245">
    <property type="entry name" value="NreC/VraR/RcsB-like_REC"/>
</dbReference>
<dbReference type="Pfam" id="PF00196">
    <property type="entry name" value="GerE"/>
    <property type="match status" value="1"/>
</dbReference>
<evidence type="ECO:0000256" key="1">
    <source>
        <dbReference type="ARBA" id="ARBA00022553"/>
    </source>
</evidence>
<evidence type="ECO:0000313" key="9">
    <source>
        <dbReference type="Proteomes" id="UP000636793"/>
    </source>
</evidence>
<accession>A0A916WSF0</accession>
<dbReference type="InterPro" id="IPR011006">
    <property type="entry name" value="CheY-like_superfamily"/>
</dbReference>